<dbReference type="RefSeq" id="WP_102653854.1">
    <property type="nucleotide sequence ID" value="NZ_PNRF01000027.1"/>
</dbReference>
<dbReference type="AlphaFoldDB" id="A0A2N7U2Y4"/>
<sequence>MKIFNLAVIALCSGVAVNAFAETDRENWPNSLIIGTGSQGATYYIYGSGWGNLASEATGASFGAEVTGGPVQNVTLVQMGEHEFGMVTTGPAYEAWQGNSELAPGVEHTDIRAVFPMYQTALQAISLSGSGINSFSDLDGKTVGVGPAGGTGDLYYPQLFEKLGLDVEIRNGGAADQASQVQDGLLDAFAFAAGIPVSAFSQLEAQVNVNIFSFSEDEMGQFLDDFPELSPATIPATAYASLDEDASAISLWNFAITHQDMPESLVYEVTKAVMENHDRMVQIHGAAVETLPENFEYNSFLPWHPGAVRWFEEQGYDIPEDLRG</sequence>
<dbReference type="SUPFAM" id="SSF53850">
    <property type="entry name" value="Periplasmic binding protein-like II"/>
    <property type="match status" value="1"/>
</dbReference>
<gene>
    <name evidence="2" type="ORF">C1H69_13175</name>
</gene>
<accession>A0A2N7U2Y4</accession>
<reference evidence="2 3" key="1">
    <citation type="submission" date="2018-01" db="EMBL/GenBank/DDBJ databases">
        <title>Halomonas endophytica sp. nov., isolated from storage liquid in the stems of Populus euphratica.</title>
        <authorList>
            <person name="Chen C."/>
        </authorList>
    </citation>
    <scope>NUCLEOTIDE SEQUENCE [LARGE SCALE GENOMIC DNA]</scope>
    <source>
        <strain evidence="2 3">MC28</strain>
    </source>
</reference>
<dbReference type="NCBIfam" id="TIGR02122">
    <property type="entry name" value="TRAP_TAXI"/>
    <property type="match status" value="1"/>
</dbReference>
<feature type="signal peptide" evidence="1">
    <location>
        <begin position="1"/>
        <end position="21"/>
    </location>
</feature>
<evidence type="ECO:0000313" key="3">
    <source>
        <dbReference type="Proteomes" id="UP000235803"/>
    </source>
</evidence>
<dbReference type="Gene3D" id="3.40.190.10">
    <property type="entry name" value="Periplasmic binding protein-like II"/>
    <property type="match status" value="2"/>
</dbReference>
<dbReference type="Pfam" id="PF16868">
    <property type="entry name" value="NMT1_3"/>
    <property type="match status" value="1"/>
</dbReference>
<dbReference type="InterPro" id="IPR011852">
    <property type="entry name" value="TRAP_TAXI"/>
</dbReference>
<name>A0A2N7U2Y4_9GAMM</name>
<feature type="chain" id="PRO_5014996230" evidence="1">
    <location>
        <begin position="22"/>
        <end position="324"/>
    </location>
</feature>
<dbReference type="PANTHER" id="PTHR42941">
    <property type="entry name" value="SLL1037 PROTEIN"/>
    <property type="match status" value="1"/>
</dbReference>
<evidence type="ECO:0000313" key="2">
    <source>
        <dbReference type="EMBL" id="PMR74792.1"/>
    </source>
</evidence>
<dbReference type="EMBL" id="PNRF01000027">
    <property type="protein sequence ID" value="PMR74792.1"/>
    <property type="molecule type" value="Genomic_DNA"/>
</dbReference>
<proteinExistence type="predicted"/>
<protein>
    <submittedName>
        <fullName evidence="2">C4-dicarboxylate ABC transporter substrate-binding protein</fullName>
    </submittedName>
</protein>
<dbReference type="OrthoDB" id="9776669at2"/>
<organism evidence="2 3">
    <name type="scientific">Billgrantia endophytica</name>
    <dbReference type="NCBI Taxonomy" id="2033802"/>
    <lineage>
        <taxon>Bacteria</taxon>
        <taxon>Pseudomonadati</taxon>
        <taxon>Pseudomonadota</taxon>
        <taxon>Gammaproteobacteria</taxon>
        <taxon>Oceanospirillales</taxon>
        <taxon>Halomonadaceae</taxon>
        <taxon>Billgrantia</taxon>
    </lineage>
</organism>
<keyword evidence="1" id="KW-0732">Signal</keyword>
<dbReference type="Proteomes" id="UP000235803">
    <property type="component" value="Unassembled WGS sequence"/>
</dbReference>
<dbReference type="PANTHER" id="PTHR42941:SF1">
    <property type="entry name" value="SLL1037 PROTEIN"/>
    <property type="match status" value="1"/>
</dbReference>
<comment type="caution">
    <text evidence="2">The sequence shown here is derived from an EMBL/GenBank/DDBJ whole genome shotgun (WGS) entry which is preliminary data.</text>
</comment>
<keyword evidence="3" id="KW-1185">Reference proteome</keyword>
<evidence type="ECO:0000256" key="1">
    <source>
        <dbReference type="SAM" id="SignalP"/>
    </source>
</evidence>